<feature type="compositionally biased region" description="Basic and acidic residues" evidence="1">
    <location>
        <begin position="719"/>
        <end position="733"/>
    </location>
</feature>
<feature type="compositionally biased region" description="Basic and acidic residues" evidence="1">
    <location>
        <begin position="976"/>
        <end position="1013"/>
    </location>
</feature>
<feature type="compositionally biased region" description="Basic and acidic residues" evidence="1">
    <location>
        <begin position="304"/>
        <end position="313"/>
    </location>
</feature>
<feature type="compositionally biased region" description="Polar residues" evidence="1">
    <location>
        <begin position="945"/>
        <end position="955"/>
    </location>
</feature>
<sequence>MDRNRSSSTSRKRSRQTPSSASIVYASTSSKQRSQKKEERGESGDVRNYDSSDMTDGSEFESPVEDEEDNDQIFYIDAIMYAHFRDTRARKDGRGWYGWHYGVMWKGYLKSLSDTEEPLSSFETELNIAPLVTSFWQAVDKPIPKGKLEPPGRKGDYYEIPPDQMEEILLTCYPKRTWKIYSRRRAKQRAHQLAPPKIRAKPLRIQKRDSDHYNYERYKRRRKAMQEAEEKQKKAPGIKEKEEKGSQEWASTSATDSDSTEMSLDDENNVTSTSDKRPQGKKRKGPKKTRKHVLGSSSEEENQIELKETTIERKRQRISSSALSSVPSRSDSPRSSKHKECSMPPSVEVEIPIAVDRMRSRQPSQGTDPAQLSFGQLQPGIFDPDPPVPATSPGGLRDTSRTVAATVVSSITATESFTATQKSGSQPLPSVLSSQAPHVSTRTQTQSSSQLSPQPQSQFQPQAQSQPQSQLQAQSLRQTQLQPEIPNSLSDASVSGLPAAPNETQRKSTSLSANQNQETIADVNNSSKTPLAFVLPQHNSRQGSKDNAGNTASPSTDSTAPIVQQQKQTTAASVEPTLGGAANRVSKGNIGEASRSSTMLSNRHTLIHNQSSNVSRQISVSSLQEPIDFTSSSPPDIASDLPSSPAIPTGAGQNAPTHPTNIATTMRKKYEQPKLIKTIDDVDTAAQAIDIRAIRNSRKEQEHDGDAPHLSPQAPGPQRPKEFTKAQRRKLDEENLTGATRLLTAMLHRQSPQDIVSSQSRQSSTDPRNRTNSGERRTVSVSTNARSTSPTVARKSLDSRSSEAYHRAGASRTNEGFSPQQSPKRPKGGENSGSGKKVPRRSLQDEDGFNAASSSVVPPEIATAVTAVPAQGNASTRVLPGATHDSSTVVDPTPAPTINAQEDNEEPLFTPRPDHEDSVFTRPFERIDEVPERTFVSLPADADQASIQQTSQTSLGLHLGSSMPEDDSIVQPAQESRLEKERLEMERLQKQGKEEKRKGQQEKDRIYATEKMTKMRGIQKAKADKEKTEREKIAKKRAEEEKAETEKAAFPQTQPTQKLPMASRISQSYQPRQPAPEAQRLAQVTAPAPIQPLASPAIHTSGHPLAQPSDSTLILSLASAAVRQMTSAPDERANNEATRQAANGAAQPSADQSQPRSITPVVQAASRPASQRPTQPKSQLSVQSSTQKPTQAPSQSSTKTTPLPTPHQIIEPSPTVALQPTATYSSTPSQVVHATVNRINHDIIYNLDTLLRLRQIRQDSPTEVFNSLPTPTSATLEQHRSFPTLCPVKSQGGIITFAPSLILEEPKLFEKVMETLKKMPNWGAYLAPPVITYFDQSWGDEDLCPDAMESFAILIAYLTLDGGFGQLFLADAPQPNGNGLTVSCNPPASYDYEACHAWFQWLQQVTKVSSFKDLADLCRLVKPGYFERKDQSIWTQVALSATIQDAEGVIIDQLIDLSRMRTRDDLVEYDRFVYVGRLELSASAEARRKKYGAGIDFLTPEEFMRIAEDSASKA</sequence>
<dbReference type="Proteomes" id="UP000199727">
    <property type="component" value="Unassembled WGS sequence"/>
</dbReference>
<feature type="compositionally biased region" description="Low complexity" evidence="1">
    <location>
        <begin position="319"/>
        <end position="330"/>
    </location>
</feature>
<feature type="compositionally biased region" description="Polar residues" evidence="1">
    <location>
        <begin position="779"/>
        <end position="791"/>
    </location>
</feature>
<accession>A0A854Q876</accession>
<dbReference type="EMBL" id="AMKT01000056">
    <property type="protein sequence ID" value="OXG18441.1"/>
    <property type="molecule type" value="Genomic_DNA"/>
</dbReference>
<feature type="region of interest" description="Disordered" evidence="1">
    <location>
        <begin position="875"/>
        <end position="920"/>
    </location>
</feature>
<protein>
    <submittedName>
        <fullName evidence="2">Uncharacterized protein</fullName>
    </submittedName>
</protein>
<feature type="region of interest" description="Disordered" evidence="1">
    <location>
        <begin position="939"/>
        <end position="1083"/>
    </location>
</feature>
<feature type="compositionally biased region" description="Basic and acidic residues" evidence="1">
    <location>
        <begin position="1021"/>
        <end position="1047"/>
    </location>
</feature>
<feature type="compositionally biased region" description="Basic and acidic residues" evidence="1">
    <location>
        <begin position="35"/>
        <end position="50"/>
    </location>
</feature>
<evidence type="ECO:0000313" key="3">
    <source>
        <dbReference type="Proteomes" id="UP000199727"/>
    </source>
</evidence>
<feature type="region of interest" description="Disordered" evidence="1">
    <location>
        <begin position="538"/>
        <end position="597"/>
    </location>
</feature>
<dbReference type="OrthoDB" id="433924at2759"/>
<organism evidence="2 3">
    <name type="scientific">Cryptococcus neoformans Tu259-1</name>
    <dbReference type="NCBI Taxonomy" id="1230072"/>
    <lineage>
        <taxon>Eukaryota</taxon>
        <taxon>Fungi</taxon>
        <taxon>Dikarya</taxon>
        <taxon>Basidiomycota</taxon>
        <taxon>Agaricomycotina</taxon>
        <taxon>Tremellomycetes</taxon>
        <taxon>Tremellales</taxon>
        <taxon>Cryptococcaceae</taxon>
        <taxon>Cryptococcus</taxon>
        <taxon>Cryptococcus neoformans species complex</taxon>
    </lineage>
</organism>
<feature type="compositionally biased region" description="Polar residues" evidence="1">
    <location>
        <begin position="538"/>
        <end position="572"/>
    </location>
</feature>
<feature type="region of interest" description="Disordered" evidence="1">
    <location>
        <begin position="1"/>
        <end position="67"/>
    </location>
</feature>
<feature type="compositionally biased region" description="Polar residues" evidence="1">
    <location>
        <begin position="1168"/>
        <end position="1202"/>
    </location>
</feature>
<feature type="region of interest" description="Disordered" evidence="1">
    <location>
        <begin position="1125"/>
        <end position="1213"/>
    </location>
</feature>
<feature type="compositionally biased region" description="Polar residues" evidence="1">
    <location>
        <begin position="417"/>
        <end position="438"/>
    </location>
</feature>
<evidence type="ECO:0000313" key="2">
    <source>
        <dbReference type="EMBL" id="OXG18441.1"/>
    </source>
</evidence>
<feature type="compositionally biased region" description="Low complexity" evidence="1">
    <location>
        <begin position="440"/>
        <end position="482"/>
    </location>
</feature>
<feature type="compositionally biased region" description="Acidic residues" evidence="1">
    <location>
        <begin position="56"/>
        <end position="67"/>
    </location>
</feature>
<name>A0A854Q876_CRYNE</name>
<feature type="compositionally biased region" description="Basic residues" evidence="1">
    <location>
        <begin position="279"/>
        <end position="293"/>
    </location>
</feature>
<reference evidence="2 3" key="1">
    <citation type="submission" date="2017-06" db="EMBL/GenBank/DDBJ databases">
        <title>Global population genomics of the pathogenic fungus Cryptococcus neoformans var. grubii.</title>
        <authorList>
            <person name="Cuomo C."/>
            <person name="Litvintseva A."/>
            <person name="Chen Y."/>
            <person name="Young S."/>
            <person name="Zeng Q."/>
            <person name="Chapman S."/>
            <person name="Gujja S."/>
            <person name="Saif S."/>
            <person name="Birren B."/>
        </authorList>
    </citation>
    <scope>NUCLEOTIDE SEQUENCE [LARGE SCALE GENOMIC DNA]</scope>
    <source>
        <strain evidence="2 3">Tu259-1</strain>
    </source>
</reference>
<feature type="compositionally biased region" description="Basic and acidic residues" evidence="1">
    <location>
        <begin position="698"/>
        <end position="707"/>
    </location>
</feature>
<proteinExistence type="predicted"/>
<feature type="compositionally biased region" description="Basic and acidic residues" evidence="1">
    <location>
        <begin position="767"/>
        <end position="778"/>
    </location>
</feature>
<comment type="caution">
    <text evidence="2">The sequence shown here is derived from an EMBL/GenBank/DDBJ whole genome shotgun (WGS) entry which is preliminary data.</text>
</comment>
<feature type="compositionally biased region" description="Polar residues" evidence="1">
    <location>
        <begin position="651"/>
        <end position="660"/>
    </location>
</feature>
<feature type="region of interest" description="Disordered" evidence="1">
    <location>
        <begin position="698"/>
        <end position="734"/>
    </location>
</feature>
<feature type="compositionally biased region" description="Basic and acidic residues" evidence="1">
    <location>
        <begin position="206"/>
        <end position="217"/>
    </location>
</feature>
<feature type="region of interest" description="Disordered" evidence="1">
    <location>
        <begin position="189"/>
        <end position="401"/>
    </location>
</feature>
<evidence type="ECO:0000256" key="1">
    <source>
        <dbReference type="SAM" id="MobiDB-lite"/>
    </source>
</evidence>
<feature type="compositionally biased region" description="Polar residues" evidence="1">
    <location>
        <begin position="750"/>
        <end position="766"/>
    </location>
</feature>
<feature type="compositionally biased region" description="Basic and acidic residues" evidence="1">
    <location>
        <begin position="331"/>
        <end position="341"/>
    </location>
</feature>
<feature type="compositionally biased region" description="Low complexity" evidence="1">
    <location>
        <begin position="16"/>
        <end position="30"/>
    </location>
</feature>
<feature type="compositionally biased region" description="Polar residues" evidence="1">
    <location>
        <begin position="884"/>
        <end position="901"/>
    </location>
</feature>
<feature type="compositionally biased region" description="Polar residues" evidence="1">
    <location>
        <begin position="361"/>
        <end position="376"/>
    </location>
</feature>
<feature type="compositionally biased region" description="Polar residues" evidence="1">
    <location>
        <begin position="811"/>
        <end position="823"/>
    </location>
</feature>
<feature type="compositionally biased region" description="Basic and acidic residues" evidence="1">
    <location>
        <begin position="224"/>
        <end position="246"/>
    </location>
</feature>
<feature type="region of interest" description="Disordered" evidence="1">
    <location>
        <begin position="417"/>
        <end position="514"/>
    </location>
</feature>
<feature type="region of interest" description="Disordered" evidence="1">
    <location>
        <begin position="749"/>
        <end position="855"/>
    </location>
</feature>
<feature type="region of interest" description="Disordered" evidence="1">
    <location>
        <begin position="626"/>
        <end position="660"/>
    </location>
</feature>
<feature type="compositionally biased region" description="Basic and acidic residues" evidence="1">
    <location>
        <begin position="795"/>
        <end position="806"/>
    </location>
</feature>
<gene>
    <name evidence="2" type="ORF">C361_04566</name>
</gene>